<dbReference type="InterPro" id="IPR022515">
    <property type="entry name" value="NHPM_micro_ABC2"/>
</dbReference>
<evidence type="ECO:0000256" key="8">
    <source>
        <dbReference type="ARBA" id="ARBA00022989"/>
    </source>
</evidence>
<feature type="transmembrane region" description="Helical" evidence="12">
    <location>
        <begin position="1392"/>
        <end position="1415"/>
    </location>
</feature>
<feature type="transmembrane region" description="Helical" evidence="12">
    <location>
        <begin position="210"/>
        <end position="235"/>
    </location>
</feature>
<keyword evidence="7" id="KW-0653">Protein transport</keyword>
<dbReference type="KEGG" id="ipa:Isop_1421"/>
<feature type="transmembrane region" description="Helical" evidence="12">
    <location>
        <begin position="247"/>
        <end position="268"/>
    </location>
</feature>
<feature type="region of interest" description="Disordered" evidence="11">
    <location>
        <begin position="822"/>
        <end position="895"/>
    </location>
</feature>
<evidence type="ECO:0000256" key="6">
    <source>
        <dbReference type="ARBA" id="ARBA00022840"/>
    </source>
</evidence>
<feature type="compositionally biased region" description="Low complexity" evidence="11">
    <location>
        <begin position="539"/>
        <end position="551"/>
    </location>
</feature>
<evidence type="ECO:0000256" key="10">
    <source>
        <dbReference type="ARBA" id="ARBA00043264"/>
    </source>
</evidence>
<evidence type="ECO:0000259" key="13">
    <source>
        <dbReference type="PROSITE" id="PS50893"/>
    </source>
</evidence>
<feature type="region of interest" description="Disordered" evidence="11">
    <location>
        <begin position="1262"/>
        <end position="1281"/>
    </location>
</feature>
<evidence type="ECO:0000256" key="12">
    <source>
        <dbReference type="SAM" id="Phobius"/>
    </source>
</evidence>
<feature type="domain" description="ABC transmembrane type-1" evidence="14">
    <location>
        <begin position="213"/>
        <end position="493"/>
    </location>
</feature>
<dbReference type="GO" id="GO:0015031">
    <property type="term" value="P:protein transport"/>
    <property type="evidence" value="ECO:0007669"/>
    <property type="project" value="UniProtKB-KW"/>
</dbReference>
<dbReference type="InterPro" id="IPR011527">
    <property type="entry name" value="ABC1_TM_dom"/>
</dbReference>
<dbReference type="eggNOG" id="COG2274">
    <property type="taxonomic scope" value="Bacteria"/>
</dbReference>
<evidence type="ECO:0000259" key="15">
    <source>
        <dbReference type="PROSITE" id="PS50990"/>
    </source>
</evidence>
<dbReference type="CDD" id="cd18569">
    <property type="entry name" value="ABC_6TM_NHLM_bacteriocin"/>
    <property type="match status" value="1"/>
</dbReference>
<comment type="subcellular location">
    <subcellularLocation>
        <location evidence="1">Cell membrane</location>
        <topology evidence="1">Multi-pass membrane protein</topology>
    </subcellularLocation>
</comment>
<dbReference type="RefSeq" id="WP_013564294.1">
    <property type="nucleotide sequence ID" value="NC_014962.1"/>
</dbReference>
<keyword evidence="17" id="KW-1185">Reference proteome</keyword>
<name>E8QY16_ISOPI</name>
<dbReference type="PROSITE" id="PS50893">
    <property type="entry name" value="ABC_TRANSPORTER_2"/>
    <property type="match status" value="2"/>
</dbReference>
<dbReference type="FunFam" id="3.40.50.300:FF:000299">
    <property type="entry name" value="ABC transporter ATP-binding protein/permease"/>
    <property type="match status" value="2"/>
</dbReference>
<dbReference type="InterPro" id="IPR022514">
    <property type="entry name" value="NHPM_micro_ABC1"/>
</dbReference>
<dbReference type="SMART" id="SM00382">
    <property type="entry name" value="AAA"/>
    <property type="match status" value="2"/>
</dbReference>
<dbReference type="Gene3D" id="1.20.1560.10">
    <property type="entry name" value="ABC transporter type 1, transmembrane domain"/>
    <property type="match status" value="2"/>
</dbReference>
<dbReference type="InParanoid" id="E8QY16"/>
<feature type="region of interest" description="Disordered" evidence="11">
    <location>
        <begin position="1322"/>
        <end position="1353"/>
    </location>
</feature>
<dbReference type="GO" id="GO:0016887">
    <property type="term" value="F:ATP hydrolysis activity"/>
    <property type="evidence" value="ECO:0007669"/>
    <property type="project" value="InterPro"/>
</dbReference>
<dbReference type="GO" id="GO:0043213">
    <property type="term" value="P:bacteriocin transport"/>
    <property type="evidence" value="ECO:0007669"/>
    <property type="project" value="UniProtKB-KW"/>
</dbReference>
<organism evidence="16 17">
    <name type="scientific">Isosphaera pallida (strain ATCC 43644 / DSM 9630 / IS1B)</name>
    <dbReference type="NCBI Taxonomy" id="575540"/>
    <lineage>
        <taxon>Bacteria</taxon>
        <taxon>Pseudomonadati</taxon>
        <taxon>Planctomycetota</taxon>
        <taxon>Planctomycetia</taxon>
        <taxon>Isosphaerales</taxon>
        <taxon>Isosphaeraceae</taxon>
        <taxon>Isosphaera</taxon>
    </lineage>
</organism>
<dbReference type="InterPro" id="IPR027417">
    <property type="entry name" value="P-loop_NTPase"/>
</dbReference>
<dbReference type="NCBIfam" id="TIGR03796">
    <property type="entry name" value="NHLM_micro_ABC1"/>
    <property type="match status" value="1"/>
</dbReference>
<evidence type="ECO:0000256" key="5">
    <source>
        <dbReference type="ARBA" id="ARBA00022741"/>
    </source>
</evidence>
<feature type="domain" description="Peptidase C39" evidence="15">
    <location>
        <begin position="63"/>
        <end position="182"/>
    </location>
</feature>
<dbReference type="Pfam" id="PF00005">
    <property type="entry name" value="ABC_tran"/>
    <property type="match status" value="2"/>
</dbReference>
<dbReference type="SUPFAM" id="SSF52540">
    <property type="entry name" value="P-loop containing nucleoside triphosphate hydrolases"/>
    <property type="match status" value="2"/>
</dbReference>
<dbReference type="PROSITE" id="PS50929">
    <property type="entry name" value="ABC_TM1F"/>
    <property type="match status" value="2"/>
</dbReference>
<feature type="transmembrane region" description="Helical" evidence="12">
    <location>
        <begin position="432"/>
        <end position="454"/>
    </location>
</feature>
<dbReference type="PANTHER" id="PTHR24221">
    <property type="entry name" value="ATP-BINDING CASSETTE SUB-FAMILY B"/>
    <property type="match status" value="1"/>
</dbReference>
<evidence type="ECO:0000256" key="3">
    <source>
        <dbReference type="ARBA" id="ARBA00022475"/>
    </source>
</evidence>
<feature type="transmembrane region" description="Helical" evidence="12">
    <location>
        <begin position="1528"/>
        <end position="1549"/>
    </location>
</feature>
<dbReference type="Gene3D" id="3.90.70.10">
    <property type="entry name" value="Cysteine proteinases"/>
    <property type="match status" value="1"/>
</dbReference>
<dbReference type="GO" id="GO:0006508">
    <property type="term" value="P:proteolysis"/>
    <property type="evidence" value="ECO:0007669"/>
    <property type="project" value="InterPro"/>
</dbReference>
<feature type="compositionally biased region" description="Polar residues" evidence="11">
    <location>
        <begin position="13"/>
        <end position="25"/>
    </location>
</feature>
<feature type="transmembrane region" description="Helical" evidence="12">
    <location>
        <begin position="321"/>
        <end position="344"/>
    </location>
</feature>
<feature type="compositionally biased region" description="Basic residues" evidence="11">
    <location>
        <begin position="1322"/>
        <end position="1331"/>
    </location>
</feature>
<dbReference type="GO" id="GO:0008233">
    <property type="term" value="F:peptidase activity"/>
    <property type="evidence" value="ECO:0007669"/>
    <property type="project" value="InterPro"/>
</dbReference>
<feature type="region of interest" description="Disordered" evidence="11">
    <location>
        <begin position="1"/>
        <end position="26"/>
    </location>
</feature>
<evidence type="ECO:0000313" key="16">
    <source>
        <dbReference type="EMBL" id="ADV62006.1"/>
    </source>
</evidence>
<evidence type="ECO:0000256" key="11">
    <source>
        <dbReference type="SAM" id="MobiDB-lite"/>
    </source>
</evidence>
<evidence type="ECO:0000256" key="2">
    <source>
        <dbReference type="ARBA" id="ARBA00022448"/>
    </source>
</evidence>
<feature type="region of interest" description="Disordered" evidence="11">
    <location>
        <begin position="503"/>
        <end position="551"/>
    </location>
</feature>
<evidence type="ECO:0000256" key="4">
    <source>
        <dbReference type="ARBA" id="ARBA00022692"/>
    </source>
</evidence>
<dbReference type="SUPFAM" id="SSF90123">
    <property type="entry name" value="ABC transporter transmembrane region"/>
    <property type="match status" value="2"/>
</dbReference>
<dbReference type="InterPro" id="IPR017871">
    <property type="entry name" value="ABC_transporter-like_CS"/>
</dbReference>
<accession>E8QY16</accession>
<reference key="1">
    <citation type="submission" date="2010-11" db="EMBL/GenBank/DDBJ databases">
        <title>The complete sequence of chromosome of Isophaera pallida ATCC 43644.</title>
        <authorList>
            <consortium name="US DOE Joint Genome Institute (JGI-PGF)"/>
            <person name="Lucas S."/>
            <person name="Copeland A."/>
            <person name="Lapidus A."/>
            <person name="Bruce D."/>
            <person name="Goodwin L."/>
            <person name="Pitluck S."/>
            <person name="Kyrpides N."/>
            <person name="Mavromatis K."/>
            <person name="Pagani I."/>
            <person name="Ivanova N."/>
            <person name="Saunders E."/>
            <person name="Brettin T."/>
            <person name="Detter J.C."/>
            <person name="Han C."/>
            <person name="Tapia R."/>
            <person name="Land M."/>
            <person name="Hauser L."/>
            <person name="Markowitz V."/>
            <person name="Cheng J.-F."/>
            <person name="Hugenholtz P."/>
            <person name="Woyke T."/>
            <person name="Wu D."/>
            <person name="Eisen J.A."/>
        </authorList>
    </citation>
    <scope>NUCLEOTIDE SEQUENCE</scope>
    <source>
        <strain>ATCC 43644</strain>
    </source>
</reference>
<evidence type="ECO:0000259" key="14">
    <source>
        <dbReference type="PROSITE" id="PS50929"/>
    </source>
</evidence>
<feature type="compositionally biased region" description="Basic residues" evidence="11">
    <location>
        <begin position="840"/>
        <end position="850"/>
    </location>
</feature>
<protein>
    <submittedName>
        <fullName evidence="16">ABC transporter related protein</fullName>
    </submittedName>
</protein>
<feature type="domain" description="ABC transmembrane type-1" evidence="14">
    <location>
        <begin position="1392"/>
        <end position="1671"/>
    </location>
</feature>
<keyword evidence="10" id="KW-0080">Bacteriocin transport</keyword>
<dbReference type="EMBL" id="CP002353">
    <property type="protein sequence ID" value="ADV62006.1"/>
    <property type="molecule type" value="Genomic_DNA"/>
</dbReference>
<feature type="transmembrane region" description="Helical" evidence="12">
    <location>
        <begin position="350"/>
        <end position="369"/>
    </location>
</feature>
<dbReference type="GO" id="GO:0005524">
    <property type="term" value="F:ATP binding"/>
    <property type="evidence" value="ECO:0007669"/>
    <property type="project" value="UniProtKB-KW"/>
</dbReference>
<keyword evidence="9 12" id="KW-0472">Membrane</keyword>
<keyword evidence="4 12" id="KW-0812">Transmembrane</keyword>
<keyword evidence="2" id="KW-0813">Transport</keyword>
<dbReference type="InterPro" id="IPR039421">
    <property type="entry name" value="Type_1_exporter"/>
</dbReference>
<dbReference type="Pfam" id="PF00664">
    <property type="entry name" value="ABC_membrane"/>
    <property type="match status" value="2"/>
</dbReference>
<dbReference type="InterPro" id="IPR036640">
    <property type="entry name" value="ABC1_TM_sf"/>
</dbReference>
<dbReference type="GO" id="GO:0005886">
    <property type="term" value="C:plasma membrane"/>
    <property type="evidence" value="ECO:0007669"/>
    <property type="project" value="UniProtKB-SubCell"/>
</dbReference>
<keyword evidence="5" id="KW-0547">Nucleotide-binding</keyword>
<dbReference type="Gene3D" id="3.40.50.300">
    <property type="entry name" value="P-loop containing nucleotide triphosphate hydrolases"/>
    <property type="match status" value="2"/>
</dbReference>
<gene>
    <name evidence="16" type="ordered locus">Isop_1421</name>
</gene>
<reference evidence="16 17" key="2">
    <citation type="journal article" date="2011" name="Stand. Genomic Sci.">
        <title>Complete genome sequence of Isosphaera pallida type strain (IS1B).</title>
        <authorList>
            <consortium name="US DOE Joint Genome Institute (JGI-PGF)"/>
            <person name="Goker M."/>
            <person name="Cleland D."/>
            <person name="Saunders E."/>
            <person name="Lapidus A."/>
            <person name="Nolan M."/>
            <person name="Lucas S."/>
            <person name="Hammon N."/>
            <person name="Deshpande S."/>
            <person name="Cheng J.F."/>
            <person name="Tapia R."/>
            <person name="Han C."/>
            <person name="Goodwin L."/>
            <person name="Pitluck S."/>
            <person name="Liolios K."/>
            <person name="Pagani I."/>
            <person name="Ivanova N."/>
            <person name="Mavromatis K."/>
            <person name="Pati A."/>
            <person name="Chen A."/>
            <person name="Palaniappan K."/>
            <person name="Land M."/>
            <person name="Hauser L."/>
            <person name="Chang Y.J."/>
            <person name="Jeffries C.D."/>
            <person name="Detter J.C."/>
            <person name="Beck B."/>
            <person name="Woyke T."/>
            <person name="Bristow J."/>
            <person name="Eisen J.A."/>
            <person name="Markowitz V."/>
            <person name="Hugenholtz P."/>
            <person name="Kyrpides N.C."/>
            <person name="Klenk H.P."/>
        </authorList>
    </citation>
    <scope>NUCLEOTIDE SEQUENCE [LARGE SCALE GENOMIC DNA]</scope>
    <source>
        <strain evidence="17">ATCC 43644 / DSM 9630 / IS1B</strain>
    </source>
</reference>
<dbReference type="GO" id="GO:0034040">
    <property type="term" value="F:ATPase-coupled lipid transmembrane transporter activity"/>
    <property type="evidence" value="ECO:0007669"/>
    <property type="project" value="TreeGrafter"/>
</dbReference>
<keyword evidence="8 12" id="KW-1133">Transmembrane helix</keyword>
<sequence length="1944" mass="213890">MSEPAVSVPAESDVSSTSTATTPSKRSCRWGWNLWRRLGVEASRRKRQRAQSDRRVRTPVYLQMEASECGAAALGIILLHFGRYVPLEQLRIDCGVSRDGTKARLMVEAARKYGLEVKPRHYEASQVRRLAPPFVVFWQNNHFLVVEGFRRGRVYLNDPASGHRVIDDEEFDRSFTGPTFRFERGTLKPGGRRPSLAEELIRWSRGAGGLWSLVFALGLMGVVPSILSAVFGKIFVDAILIAGQWDWFRPLLIVMLFTMIARVVLLWLQQNRLLQLELGLTTRQTSRVLWRVLHLPMSFFHQRFAGDVASRITANPRIARVVAGEFATLAISLLMVVFFGVVMISIDPQVALTGIALGSLNLLGVQLVARWRSEEKQKISQLQGKLTASLTFAVQTIETIKASASEADMMVRWTGFQTRLINARQRLGMADAALLALPATLGVATTAAVLGLGGAHVVEGTLSIGGLLAMQTLLASFLQPFNDLVRIGTTTQELEADLNRLNDVIHHDPDPTTLPPSHSVGSAARASPPLPPSWTDLTASPSPKAPPAGGESATVVATCAAAWHPVNIETPVVRPARRPPPRLSGLVQVREVTFGYQRYGPPLLEGFNLTIQPGGRIALVGGSGSGKSTIGKLIVGLLQPWSGEILFDQRPRAALPRATMINSLGIVDEFTFLFAGTIRENLTLWDETIPEEMIQRAAIDARIHGDLIKRPGGYASPIREAALNFSGGQRQRLEIARALTRDPSLLILDEATSALDPKTEEEVDDAIRQRGCACLIIAHRLSTIRDADEIVVLRRGKVVERGTHEELLDLRGEYWNLIQQDESSIGRDPQGQATQGQSLPRRRKTGRTHHAQVTSSRRAAIIHPSPEDALASGWTGSAKESPERDDSLTPLNLERELDRSDRTSRLVVSGRSPVPLDDPNRVWQVIGGKVDVFLLQSEANQAAKTRRHLCRILEGGAIFGVGATRGPAGASFLAVGVGEARLRSVHRGDLIRLGLEDDLRWQLAQWIDGWIEAMSRGLAGEPPRFRVEDLKDDLVLAEGDLARPRSGVVWVWPRQGSLRFLGEVTIPRNEDEARFPLAPGTWIQAETASILRCRSTERLLEDQDPWIGLKLFHEVVLRYAAQIGRGVAMRRNRIARASSLRDEAALGNALNRLIAPLQERNNHVPIDVGGGQPLLAAYRAVASVFGIEVKPPRSLREGQGVSDPLTELGHASGLHARRVRLRSDWWRSAAENGPLLAFLEPLRRPVALLPNRSGDGYDLFDPSHPGRIPYPPPSSARTHDQPAAVTHRNLATNGSTTTNQHAGFHGESQPRIQFHPRTWWRRKRPARRSAGRCREPSRESNAPISASAQSPGQPVALSPYAYRFYRGLPGHTLTWRDLLTFSWPVIRGQLRWILVLGVVVGLLLLIPPIALGLIIDQVVPAAELDRLALLCGAITVIALMIGAFRFFQGRAVLRIEGLLATHLLPAIWDRVLRLPTRFFAEQRAGDLAHRLLGFETVLGLLSGATVNTVLSFLSSSFALILLFWYQPILALVALGLVVAMTTITFFLIGRYVQIQRRIRALEGEVSSLLLELLAGIARIRVAAAERRAFARWSEVFVKQVEQTRRGRVIANRLALFYAAFPLATMAILYAATVSLVASGLEVGHFLAFNFAFFGFVGAALSLGNLLASMVSVIPIYDRIRPVLETPVEQEHPGAEVGCLGGAVSLSRVSYRYHDDGPLVLNQVDFQVLPGEFVALVGPSGSGKSTLFRLLLGFDRPTEGVVAYDGKDLATLDLYDVRRQLGVVLQNTQLMPGDLYTNIVGFSSSLTMEDAWEAARLAGIAEDIAAMPMQMHTVIGEGAATLSGGQRQRLFIARALVKKPALLLFDEATSALDNPTQRKVSDHIASLKVTRVVIAHRLSTIMGADRVYVLKEGRIVQKGRYEELIREPGVFREMALRQQLLREEG</sequence>
<dbReference type="InterPro" id="IPR003439">
    <property type="entry name" value="ABC_transporter-like_ATP-bd"/>
</dbReference>
<dbReference type="PANTHER" id="PTHR24221:SF654">
    <property type="entry name" value="ATP-BINDING CASSETTE SUB-FAMILY B MEMBER 6"/>
    <property type="match status" value="1"/>
</dbReference>
<evidence type="ECO:0000256" key="1">
    <source>
        <dbReference type="ARBA" id="ARBA00004651"/>
    </source>
</evidence>
<dbReference type="Pfam" id="PF03412">
    <property type="entry name" value="Peptidase_C39"/>
    <property type="match status" value="1"/>
</dbReference>
<feature type="transmembrane region" description="Helical" evidence="12">
    <location>
        <begin position="1650"/>
        <end position="1676"/>
    </location>
</feature>
<dbReference type="InterPro" id="IPR005074">
    <property type="entry name" value="Peptidase_C39"/>
</dbReference>
<feature type="transmembrane region" description="Helical" evidence="12">
    <location>
        <begin position="1427"/>
        <end position="1447"/>
    </location>
</feature>
<dbReference type="HOGENOM" id="CLU_001953_0_0_0"/>
<feature type="domain" description="ABC transporter" evidence="13">
    <location>
        <begin position="587"/>
        <end position="820"/>
    </location>
</feature>
<feature type="compositionally biased region" description="Basic and acidic residues" evidence="11">
    <location>
        <begin position="880"/>
        <end position="895"/>
    </location>
</feature>
<keyword evidence="6" id="KW-0067">ATP-binding</keyword>
<dbReference type="STRING" id="575540.Isop_1421"/>
<feature type="transmembrane region" description="Helical" evidence="12">
    <location>
        <begin position="1614"/>
        <end position="1638"/>
    </location>
</feature>
<dbReference type="PROSITE" id="PS50990">
    <property type="entry name" value="PEPTIDASE_C39"/>
    <property type="match status" value="1"/>
</dbReference>
<evidence type="ECO:0000256" key="7">
    <source>
        <dbReference type="ARBA" id="ARBA00022927"/>
    </source>
</evidence>
<evidence type="ECO:0000256" key="9">
    <source>
        <dbReference type="ARBA" id="ARBA00023136"/>
    </source>
</evidence>
<dbReference type="PROSITE" id="PS00211">
    <property type="entry name" value="ABC_TRANSPORTER_1"/>
    <property type="match status" value="2"/>
</dbReference>
<dbReference type="Proteomes" id="UP000008631">
    <property type="component" value="Chromosome"/>
</dbReference>
<dbReference type="CDD" id="cd07346">
    <property type="entry name" value="ABC_6TM_exporters"/>
    <property type="match status" value="1"/>
</dbReference>
<dbReference type="InterPro" id="IPR003593">
    <property type="entry name" value="AAA+_ATPase"/>
</dbReference>
<keyword evidence="3" id="KW-1003">Cell membrane</keyword>
<dbReference type="GO" id="GO:0140359">
    <property type="term" value="F:ABC-type transporter activity"/>
    <property type="evidence" value="ECO:0007669"/>
    <property type="project" value="InterPro"/>
</dbReference>
<proteinExistence type="predicted"/>
<feature type="compositionally biased region" description="Polar residues" evidence="11">
    <location>
        <begin position="1339"/>
        <end position="1352"/>
    </location>
</feature>
<evidence type="ECO:0000313" key="17">
    <source>
        <dbReference type="Proteomes" id="UP000008631"/>
    </source>
</evidence>
<dbReference type="OrthoDB" id="9762778at2"/>
<feature type="domain" description="ABC transporter" evidence="13">
    <location>
        <begin position="1703"/>
        <end position="1936"/>
    </location>
</feature>
<dbReference type="NCBIfam" id="TIGR03797">
    <property type="entry name" value="NHLM_micro_ABC2"/>
    <property type="match status" value="1"/>
</dbReference>